<dbReference type="RefSeq" id="WP_180849449.1">
    <property type="nucleotide sequence ID" value="NZ_CP047418.1"/>
</dbReference>
<gene>
    <name evidence="1" type="ORF">GTO87_02860</name>
</gene>
<dbReference type="Proteomes" id="UP000510886">
    <property type="component" value="Chromosome"/>
</dbReference>
<dbReference type="KEGG" id="lsw:GTO87_02860"/>
<name>A0A7H9EJ27_9LACO</name>
<reference evidence="1 2" key="1">
    <citation type="submission" date="2020-01" db="EMBL/GenBank/DDBJ databases">
        <title>Complete and circular genome sequences of six lactobacillus isolates from horses.</title>
        <authorList>
            <person name="Hassan H.M."/>
        </authorList>
    </citation>
    <scope>NUCLEOTIDE SEQUENCE [LARGE SCALE GENOMIC DNA]</scope>
    <source>
        <strain evidence="1 2">1A</strain>
    </source>
</reference>
<evidence type="ECO:0000313" key="1">
    <source>
        <dbReference type="EMBL" id="QLL77631.1"/>
    </source>
</evidence>
<dbReference type="EMBL" id="CP047418">
    <property type="protein sequence ID" value="QLL77631.1"/>
    <property type="molecule type" value="Genomic_DNA"/>
</dbReference>
<dbReference type="AlphaFoldDB" id="A0A7H9EJ27"/>
<proteinExistence type="predicted"/>
<protein>
    <submittedName>
        <fullName evidence="1">Uncharacterized protein</fullName>
    </submittedName>
</protein>
<organism evidence="1 2">
    <name type="scientific">Ligilactobacillus saerimneri</name>
    <dbReference type="NCBI Taxonomy" id="228229"/>
    <lineage>
        <taxon>Bacteria</taxon>
        <taxon>Bacillati</taxon>
        <taxon>Bacillota</taxon>
        <taxon>Bacilli</taxon>
        <taxon>Lactobacillales</taxon>
        <taxon>Lactobacillaceae</taxon>
        <taxon>Ligilactobacillus</taxon>
    </lineage>
</organism>
<evidence type="ECO:0000313" key="2">
    <source>
        <dbReference type="Proteomes" id="UP000510886"/>
    </source>
</evidence>
<sequence>MEYVVGNLDFYVKKKDGKTFLERCGERYVVFFIPNERGGNYVYTNKLRDATKFKTLEKAQSVARPGGLDVWHYMVDEDGWTHLSKA</sequence>
<accession>A0A7H9EJ27</accession>